<sequence>MKREKRLKRINNIVLILIFIGFYGFGQPISVNTSTYTPDQLVKDVLIKTPCAQITNVTWSTGNSFPTGDQSNGIGYFQNTNPAFDMADGIVLSTGKASDVPGPRGLNGGSSSGTQDSWPHDVQLTTYMNNVLGNTDRYHNATILEFDFVPFTADMSFNFIFASEEYGTFQCDFSDAFAFFLTNTVSNTTVNLALVPNTTDPISVVTIRDAANNAGCASVNQQFFGSYNAGSTTNAINFNGQTVKMTAQSPVVPFTKYHIKMVIQDRGDSGVDSAVFIEGGSFNIGNLDLGDPVLVGDGNGLCVGDSYILEAGLDPLLFTFEWFKDGIKIPGQTGPTLTVTETGDYSVKAFVPNVNCDFTATPVRIEFYEYVSISAPLNLTACP</sequence>
<accession>A0A3P1AM71</accession>
<evidence type="ECO:0000313" key="1">
    <source>
        <dbReference type="EMBL" id="RRA88962.1"/>
    </source>
</evidence>
<comment type="caution">
    <text evidence="1">The sequence shown here is derived from an EMBL/GenBank/DDBJ whole genome shotgun (WGS) entry which is preliminary data.</text>
</comment>
<gene>
    <name evidence="1" type="ORF">EG242_14750</name>
</gene>
<reference evidence="1 2" key="1">
    <citation type="submission" date="2018-11" db="EMBL/GenBank/DDBJ databases">
        <title>Flavobacterium sp. nov., YIM 102796 draft genome.</title>
        <authorList>
            <person name="Li G."/>
            <person name="Jiang Y."/>
        </authorList>
    </citation>
    <scope>NUCLEOTIDE SEQUENCE [LARGE SCALE GENOMIC DNA]</scope>
    <source>
        <strain evidence="1 2">YIM 102796</strain>
    </source>
</reference>
<name>A0A3P1AM71_9FLAO</name>
<keyword evidence="2" id="KW-1185">Reference proteome</keyword>
<evidence type="ECO:0000313" key="2">
    <source>
        <dbReference type="Proteomes" id="UP000268372"/>
    </source>
</evidence>
<organism evidence="1 2">
    <name type="scientific">Paenimyroides viscosum</name>
    <dbReference type="NCBI Taxonomy" id="2488729"/>
    <lineage>
        <taxon>Bacteria</taxon>
        <taxon>Pseudomonadati</taxon>
        <taxon>Bacteroidota</taxon>
        <taxon>Flavobacteriia</taxon>
        <taxon>Flavobacteriales</taxon>
        <taxon>Flavobacteriaceae</taxon>
        <taxon>Paenimyroides</taxon>
    </lineage>
</organism>
<dbReference type="EMBL" id="RQTJ01000080">
    <property type="protein sequence ID" value="RRA88962.1"/>
    <property type="molecule type" value="Genomic_DNA"/>
</dbReference>
<feature type="non-terminal residue" evidence="1">
    <location>
        <position position="383"/>
    </location>
</feature>
<dbReference type="RefSeq" id="WP_203227754.1">
    <property type="nucleotide sequence ID" value="NZ_RQTJ01000080.1"/>
</dbReference>
<dbReference type="NCBIfam" id="NF038133">
    <property type="entry name" value="choice_anch_L"/>
    <property type="match status" value="1"/>
</dbReference>
<dbReference type="AlphaFoldDB" id="A0A3P1AM71"/>
<proteinExistence type="predicted"/>
<dbReference type="InterPro" id="IPR049804">
    <property type="entry name" value="Choice_anch_L"/>
</dbReference>
<protein>
    <submittedName>
        <fullName evidence="1">Adhesin</fullName>
    </submittedName>
</protein>
<dbReference type="Proteomes" id="UP000268372">
    <property type="component" value="Unassembled WGS sequence"/>
</dbReference>